<reference evidence="4" key="2">
    <citation type="journal article" date="2019" name="Int. J. Syst. Evol. Microbiol.">
        <title>The Global Catalogue of Microorganisms (GCM) 10K type strain sequencing project: providing services to taxonomists for standard genome sequencing and annotation.</title>
        <authorList>
            <consortium name="The Broad Institute Genomics Platform"/>
            <consortium name="The Broad Institute Genome Sequencing Center for Infectious Disease"/>
            <person name="Wu L."/>
            <person name="Ma J."/>
        </authorList>
    </citation>
    <scope>NUCLEOTIDE SEQUENCE [LARGE SCALE GENOMIC DNA]</scope>
    <source>
        <strain evidence="4">CGMCC 1.15287</strain>
    </source>
</reference>
<evidence type="ECO:0000313" key="4">
    <source>
        <dbReference type="Proteomes" id="UP000642938"/>
    </source>
</evidence>
<reference evidence="1" key="4">
    <citation type="submission" date="2024-05" db="EMBL/GenBank/DDBJ databases">
        <authorList>
            <person name="Sun Q."/>
            <person name="Zhou Y."/>
        </authorList>
    </citation>
    <scope>NUCLEOTIDE SEQUENCE</scope>
    <source>
        <strain evidence="1">CGMCC 1.15287</strain>
    </source>
</reference>
<reference evidence="2 3" key="3">
    <citation type="submission" date="2020-08" db="EMBL/GenBank/DDBJ databases">
        <title>Genomic Encyclopedia of Type Strains, Phase IV (KMG-IV): sequencing the most valuable type-strain genomes for metagenomic binning, comparative biology and taxonomic classification.</title>
        <authorList>
            <person name="Goeker M."/>
        </authorList>
    </citation>
    <scope>NUCLEOTIDE SEQUENCE [LARGE SCALE GENOMIC DNA]</scope>
    <source>
        <strain evidence="2 3">DSM 100774</strain>
    </source>
</reference>
<evidence type="ECO:0000313" key="2">
    <source>
        <dbReference type="EMBL" id="MBB4107747.1"/>
    </source>
</evidence>
<reference evidence="1" key="1">
    <citation type="journal article" date="2014" name="Int. J. Syst. Evol. Microbiol.">
        <title>Complete genome of a new Firmicutes species belonging to the dominant human colonic microbiota ('Ruminococcus bicirculans') reveals two chromosomes and a selective capacity to utilize plant glucans.</title>
        <authorList>
            <consortium name="NISC Comparative Sequencing Program"/>
            <person name="Wegmann U."/>
            <person name="Louis P."/>
            <person name="Goesmann A."/>
            <person name="Henrissat B."/>
            <person name="Duncan S.H."/>
            <person name="Flint H.J."/>
        </authorList>
    </citation>
    <scope>NUCLEOTIDE SEQUENCE</scope>
    <source>
        <strain evidence="1">CGMCC 1.15287</strain>
    </source>
</reference>
<proteinExistence type="predicted"/>
<organism evidence="2 3">
    <name type="scientific">Pedobacter zeae</name>
    <dbReference type="NCBI Taxonomy" id="1737356"/>
    <lineage>
        <taxon>Bacteria</taxon>
        <taxon>Pseudomonadati</taxon>
        <taxon>Bacteroidota</taxon>
        <taxon>Sphingobacteriia</taxon>
        <taxon>Sphingobacteriales</taxon>
        <taxon>Sphingobacteriaceae</taxon>
        <taxon>Pedobacter</taxon>
    </lineage>
</organism>
<dbReference type="RefSeq" id="WP_183762246.1">
    <property type="nucleotide sequence ID" value="NZ_BMHZ01000001.1"/>
</dbReference>
<comment type="caution">
    <text evidence="2">The sequence shown here is derived from an EMBL/GenBank/DDBJ whole genome shotgun (WGS) entry which is preliminary data.</text>
</comment>
<protein>
    <submittedName>
        <fullName evidence="2">Uncharacterized protein</fullName>
    </submittedName>
</protein>
<dbReference type="EMBL" id="BMHZ01000001">
    <property type="protein sequence ID" value="GGG97299.1"/>
    <property type="molecule type" value="Genomic_DNA"/>
</dbReference>
<dbReference type="EMBL" id="JACIEF010000002">
    <property type="protein sequence ID" value="MBB4107747.1"/>
    <property type="molecule type" value="Genomic_DNA"/>
</dbReference>
<accession>A0A7W6KBW1</accession>
<dbReference type="Proteomes" id="UP000532273">
    <property type="component" value="Unassembled WGS sequence"/>
</dbReference>
<name>A0A7W6KBW1_9SPHI</name>
<evidence type="ECO:0000313" key="1">
    <source>
        <dbReference type="EMBL" id="GGG97299.1"/>
    </source>
</evidence>
<gene>
    <name evidence="1" type="ORF">GCM10007422_09070</name>
    <name evidence="2" type="ORF">GGQ60_001728</name>
</gene>
<dbReference type="Proteomes" id="UP000642938">
    <property type="component" value="Unassembled WGS sequence"/>
</dbReference>
<keyword evidence="4" id="KW-1185">Reference proteome</keyword>
<evidence type="ECO:0000313" key="3">
    <source>
        <dbReference type="Proteomes" id="UP000532273"/>
    </source>
</evidence>
<dbReference type="AlphaFoldDB" id="A0A7W6KBW1"/>
<sequence>MKPVRFRIENGTNVIIENEKKFEKLCASLSEAGMQDARNLSMYDFRIRMEYFEDKAENLKQKKNAD</sequence>